<dbReference type="PANTHER" id="PTHR46614">
    <property type="entry name" value="MORN REPEAT-CONTAINING PROTEIN 4"/>
    <property type="match status" value="1"/>
</dbReference>
<gene>
    <name evidence="5" type="ORF">PTSG_07572</name>
</gene>
<reference evidence="5" key="1">
    <citation type="submission" date="2009-08" db="EMBL/GenBank/DDBJ databases">
        <title>Annotation of Salpingoeca rosetta.</title>
        <authorList>
            <consortium name="The Broad Institute Genome Sequencing Platform"/>
            <person name="Russ C."/>
            <person name="Cuomo C."/>
            <person name="Burger G."/>
            <person name="Gray M.W."/>
            <person name="Holland P.W.H."/>
            <person name="King N."/>
            <person name="Lang F.B.F."/>
            <person name="Roger A.J."/>
            <person name="Ruiz-Trillo I."/>
            <person name="Young S.K."/>
            <person name="Zeng Q."/>
            <person name="Gargeya S."/>
            <person name="Alvarado L."/>
            <person name="Berlin A."/>
            <person name="Chapman S.B."/>
            <person name="Chen Z."/>
            <person name="Freedman E."/>
            <person name="Gellesch M."/>
            <person name="Goldberg J."/>
            <person name="Griggs A."/>
            <person name="Gujja S."/>
            <person name="Heilman E."/>
            <person name="Heiman D."/>
            <person name="Howarth C."/>
            <person name="Mehta T."/>
            <person name="Neiman D."/>
            <person name="Pearson M."/>
            <person name="Roberts A."/>
            <person name="Saif S."/>
            <person name="Shea T."/>
            <person name="Shenoy N."/>
            <person name="Sisk P."/>
            <person name="Stolte C."/>
            <person name="Sykes S."/>
            <person name="White J."/>
            <person name="Yandava C."/>
            <person name="Haas B."/>
            <person name="Nusbaum C."/>
            <person name="Birren B."/>
        </authorList>
    </citation>
    <scope>NUCLEOTIDE SEQUENCE [LARGE SCALE GENOMIC DNA]</scope>
    <source>
        <strain evidence="5">ATCC 50818</strain>
    </source>
</reference>
<keyword evidence="2" id="KW-0677">Repeat</keyword>
<dbReference type="GO" id="GO:0048678">
    <property type="term" value="P:response to axon injury"/>
    <property type="evidence" value="ECO:0007669"/>
    <property type="project" value="TreeGrafter"/>
</dbReference>
<dbReference type="PANTHER" id="PTHR46614:SF1">
    <property type="entry name" value="MORN REPEAT-CONTAINING PROTEIN 4"/>
    <property type="match status" value="1"/>
</dbReference>
<comment type="subcellular location">
    <subcellularLocation>
        <location evidence="1">Cell projection</location>
    </subcellularLocation>
</comment>
<dbReference type="Pfam" id="PF02493">
    <property type="entry name" value="MORN"/>
    <property type="match status" value="4"/>
</dbReference>
<dbReference type="InterPro" id="IPR003409">
    <property type="entry name" value="MORN"/>
</dbReference>
<evidence type="ECO:0000256" key="4">
    <source>
        <dbReference type="SAM" id="MobiDB-lite"/>
    </source>
</evidence>
<dbReference type="RefSeq" id="XP_004991368.1">
    <property type="nucleotide sequence ID" value="XM_004991311.1"/>
</dbReference>
<keyword evidence="6" id="KW-1185">Reference proteome</keyword>
<keyword evidence="3" id="KW-0966">Cell projection</keyword>
<name>F2UH54_SALR5</name>
<protein>
    <submittedName>
        <fullName evidence="5">MORN repeat-containing protein 4</fullName>
    </submittedName>
</protein>
<dbReference type="AlphaFoldDB" id="F2UH54"/>
<dbReference type="SMART" id="SM00698">
    <property type="entry name" value="MORN"/>
    <property type="match status" value="4"/>
</dbReference>
<organism evidence="6">
    <name type="scientific">Salpingoeca rosetta (strain ATCC 50818 / BSB-021)</name>
    <dbReference type="NCBI Taxonomy" id="946362"/>
    <lineage>
        <taxon>Eukaryota</taxon>
        <taxon>Choanoflagellata</taxon>
        <taxon>Craspedida</taxon>
        <taxon>Salpingoecidae</taxon>
        <taxon>Salpingoeca</taxon>
    </lineage>
</organism>
<dbReference type="Gene3D" id="2.20.110.10">
    <property type="entry name" value="Histone H3 K4-specific methyltransferase SET7/9 N-terminal domain"/>
    <property type="match status" value="2"/>
</dbReference>
<dbReference type="KEGG" id="sre:PTSG_07572"/>
<dbReference type="SUPFAM" id="SSF82185">
    <property type="entry name" value="Histone H3 K4-specific methyltransferase SET7/9 N-terminal domain"/>
    <property type="match status" value="1"/>
</dbReference>
<evidence type="ECO:0000256" key="3">
    <source>
        <dbReference type="ARBA" id="ARBA00023273"/>
    </source>
</evidence>
<dbReference type="InParanoid" id="F2UH54"/>
<dbReference type="STRING" id="946362.F2UH54"/>
<evidence type="ECO:0000256" key="2">
    <source>
        <dbReference type="ARBA" id="ARBA00022737"/>
    </source>
</evidence>
<evidence type="ECO:0000256" key="1">
    <source>
        <dbReference type="ARBA" id="ARBA00004316"/>
    </source>
</evidence>
<evidence type="ECO:0000313" key="5">
    <source>
        <dbReference type="EMBL" id="EGD76453.1"/>
    </source>
</evidence>
<dbReference type="GO" id="GO:0042995">
    <property type="term" value="C:cell projection"/>
    <property type="evidence" value="ECO:0007669"/>
    <property type="project" value="UniProtKB-SubCell"/>
</dbReference>
<dbReference type="InterPro" id="IPR052315">
    <property type="entry name" value="MORN4"/>
</dbReference>
<sequence length="405" mass="44875">MSVAAGYHAVEYNEGDKYQGEWNAEGQREGFGILTFADGARFVGHFKAGLCHGKGILTFPDNSKYEGDFEGGKYHGYGVYQRADGMKFQGQFQAGQVDGSGLLTFPDGTHGQPRQEGIWKGSQLLTRTKASEAVNLAERGRRALTSDQIKAPAPRTASLFTFPPLSLDADNNNTNNSKQKQNHCQTPQHQTTSVMATSKNVTFEVSRDDDRQSITLPLRIRTTASSSFKGNTMLENAEAELQRVSGDQSRCIDRYMRQTGMDVLCPRVAAWCFDEPIPGDRGLLDDYLPHMSHTNSIVTLCDILAGDVENGHLKHLAHQVALLYQAVVHCGRPLEAYRAAIETRFTKLKSATRVDENGDPIGLPPALRMWLLFVLERLKEDALQSPPLGRDEMAAIVQWLTDEDE</sequence>
<accession>F2UH54</accession>
<evidence type="ECO:0000313" key="6">
    <source>
        <dbReference type="Proteomes" id="UP000007799"/>
    </source>
</evidence>
<dbReference type="GeneID" id="16071930"/>
<dbReference type="eggNOG" id="KOG0231">
    <property type="taxonomic scope" value="Eukaryota"/>
</dbReference>
<dbReference type="OrthoDB" id="406044at2759"/>
<feature type="region of interest" description="Disordered" evidence="4">
    <location>
        <begin position="169"/>
        <end position="190"/>
    </location>
</feature>
<dbReference type="EMBL" id="GL832974">
    <property type="protein sequence ID" value="EGD76453.1"/>
    <property type="molecule type" value="Genomic_DNA"/>
</dbReference>
<proteinExistence type="predicted"/>
<dbReference type="Proteomes" id="UP000007799">
    <property type="component" value="Unassembled WGS sequence"/>
</dbReference>